<dbReference type="SUPFAM" id="SSF47473">
    <property type="entry name" value="EF-hand"/>
    <property type="match status" value="1"/>
</dbReference>
<evidence type="ECO:0000256" key="1">
    <source>
        <dbReference type="ARBA" id="ARBA00004196"/>
    </source>
</evidence>
<reference evidence="7 8" key="1">
    <citation type="submission" date="2019-02" db="EMBL/GenBank/DDBJ databases">
        <title>Deep-cultivation of Planctomycetes and their phenomic and genomic characterization uncovers novel biology.</title>
        <authorList>
            <person name="Wiegand S."/>
            <person name="Jogler M."/>
            <person name="Boedeker C."/>
            <person name="Pinto D."/>
            <person name="Vollmers J."/>
            <person name="Rivas-Marin E."/>
            <person name="Kohn T."/>
            <person name="Peeters S.H."/>
            <person name="Heuer A."/>
            <person name="Rast P."/>
            <person name="Oberbeckmann S."/>
            <person name="Bunk B."/>
            <person name="Jeske O."/>
            <person name="Meyerdierks A."/>
            <person name="Storesund J.E."/>
            <person name="Kallscheuer N."/>
            <person name="Luecker S."/>
            <person name="Lage O.M."/>
            <person name="Pohl T."/>
            <person name="Merkel B.J."/>
            <person name="Hornburger P."/>
            <person name="Mueller R.-W."/>
            <person name="Bruemmer F."/>
            <person name="Labrenz M."/>
            <person name="Spormann A.M."/>
            <person name="Op den Camp H."/>
            <person name="Overmann J."/>
            <person name="Amann R."/>
            <person name="Jetten M.S.M."/>
            <person name="Mascher T."/>
            <person name="Medema M.H."/>
            <person name="Devos D.P."/>
            <person name="Kaster A.-K."/>
            <person name="Ovreas L."/>
            <person name="Rohde M."/>
            <person name="Galperin M.Y."/>
            <person name="Jogler C."/>
        </authorList>
    </citation>
    <scope>NUCLEOTIDE SEQUENCE [LARGE SCALE GENOMIC DNA]</scope>
    <source>
        <strain evidence="7 8">Mal4</strain>
    </source>
</reference>
<dbReference type="EMBL" id="CP036275">
    <property type="protein sequence ID" value="QDU40001.1"/>
    <property type="molecule type" value="Genomic_DNA"/>
</dbReference>
<evidence type="ECO:0000256" key="4">
    <source>
        <dbReference type="SAM" id="MobiDB-lite"/>
    </source>
</evidence>
<dbReference type="GO" id="GO:0005509">
    <property type="term" value="F:calcium ion binding"/>
    <property type="evidence" value="ECO:0007669"/>
    <property type="project" value="InterPro"/>
</dbReference>
<evidence type="ECO:0000313" key="7">
    <source>
        <dbReference type="EMBL" id="QDU40001.1"/>
    </source>
</evidence>
<protein>
    <submittedName>
        <fullName evidence="7">Macrolide export protein MacA</fullName>
    </submittedName>
</protein>
<dbReference type="InterPro" id="IPR058636">
    <property type="entry name" value="Beta-barrel_YknX"/>
</dbReference>
<keyword evidence="5" id="KW-0812">Transmembrane</keyword>
<feature type="region of interest" description="Disordered" evidence="4">
    <location>
        <begin position="1"/>
        <end position="24"/>
    </location>
</feature>
<feature type="compositionally biased region" description="Acidic residues" evidence="4">
    <location>
        <begin position="478"/>
        <end position="488"/>
    </location>
</feature>
<dbReference type="PANTHER" id="PTHR32347:SF23">
    <property type="entry name" value="BLL5650 PROTEIN"/>
    <property type="match status" value="1"/>
</dbReference>
<feature type="transmembrane region" description="Helical" evidence="5">
    <location>
        <begin position="31"/>
        <end position="53"/>
    </location>
</feature>
<dbReference type="SUPFAM" id="SSF111369">
    <property type="entry name" value="HlyD-like secretion proteins"/>
    <property type="match status" value="1"/>
</dbReference>
<evidence type="ECO:0000256" key="5">
    <source>
        <dbReference type="SAM" id="Phobius"/>
    </source>
</evidence>
<feature type="region of interest" description="Disordered" evidence="4">
    <location>
        <begin position="474"/>
        <end position="559"/>
    </location>
</feature>
<feature type="compositionally biased region" description="Gly residues" evidence="4">
    <location>
        <begin position="585"/>
        <end position="597"/>
    </location>
</feature>
<name>A0A517ZC24_9PLAN</name>
<proteinExistence type="predicted"/>
<dbReference type="PANTHER" id="PTHR32347">
    <property type="entry name" value="EFFLUX SYSTEM COMPONENT YKNX-RELATED"/>
    <property type="match status" value="1"/>
</dbReference>
<keyword evidence="8" id="KW-1185">Reference proteome</keyword>
<feature type="compositionally biased region" description="Polar residues" evidence="4">
    <location>
        <begin position="1"/>
        <end position="17"/>
    </location>
</feature>
<keyword evidence="5" id="KW-1133">Transmembrane helix</keyword>
<gene>
    <name evidence="7" type="primary">macA_3</name>
    <name evidence="7" type="ORF">Mal4_43550</name>
</gene>
<dbReference type="AlphaFoldDB" id="A0A517ZC24"/>
<dbReference type="Pfam" id="PF25990">
    <property type="entry name" value="Beta-barrel_YknX"/>
    <property type="match status" value="1"/>
</dbReference>
<feature type="coiled-coil region" evidence="3">
    <location>
        <begin position="250"/>
        <end position="282"/>
    </location>
</feature>
<feature type="domain" description="EF-hand" evidence="6">
    <location>
        <begin position="545"/>
        <end position="580"/>
    </location>
</feature>
<sequence length="597" mass="64541">MATTVDQSPAARSTSGSPSPPHRQRRSIGKFVVILLFLCAVGAGAFYALPFALKATSSRDDIGVLTFPVQTQRLRVTVTADGTIESASNVDIKCLVPGGSTVLSIVPDGTEVDAGDEIIRLDSSQIEDELSTQKINYERALATKIQSEEDYAASTIAVQEYEQGTFVQELQQAEAQIKIALENLRSAENVLKYSERMVRKGFVTPLQRDADAFAVERAKLDLEVAETAKKVLVEFTKPKMMKELIAKREAAAAKLRSDEAALELEQAKLERLEKQLANCVITAPQRGMVVYANERGRRGSSGVEIEEGAVVREQQTIVRLPDLTRMQVKVTVHESKVDQLKVGMPARIVIQDRELSGNVVSVANQPEPNSFFSANVKEYATTVAIDGETKSLRPGMSAEVEILLADLPDRVVIPISSVVERRGKFYCWVEAGDEHEKRPLKLGATDDTYIEVVDGVKVGDLVLRNPRAVLAEARMEVTDGDSEDDEDSFGPAGDREKPSPGGPPAGGPGAGPRTTGPGEGGPDAQRRFDPMQFDADGDGKLSLDEAPERMKARFADMDADGDGFATRAEVNAFSQKMRAQRESEGGGPPAAGGGRPE</sequence>
<feature type="region of interest" description="Disordered" evidence="4">
    <location>
        <begin position="573"/>
        <end position="597"/>
    </location>
</feature>
<organism evidence="7 8">
    <name type="scientific">Maioricimonas rarisocia</name>
    <dbReference type="NCBI Taxonomy" id="2528026"/>
    <lineage>
        <taxon>Bacteria</taxon>
        <taxon>Pseudomonadati</taxon>
        <taxon>Planctomycetota</taxon>
        <taxon>Planctomycetia</taxon>
        <taxon>Planctomycetales</taxon>
        <taxon>Planctomycetaceae</taxon>
        <taxon>Maioricimonas</taxon>
    </lineage>
</organism>
<evidence type="ECO:0000259" key="6">
    <source>
        <dbReference type="PROSITE" id="PS50222"/>
    </source>
</evidence>
<comment type="subcellular location">
    <subcellularLocation>
        <location evidence="1">Cell envelope</location>
    </subcellularLocation>
</comment>
<dbReference type="KEGG" id="mri:Mal4_43550"/>
<dbReference type="InterPro" id="IPR011992">
    <property type="entry name" value="EF-hand-dom_pair"/>
</dbReference>
<evidence type="ECO:0000256" key="2">
    <source>
        <dbReference type="ARBA" id="ARBA00023054"/>
    </source>
</evidence>
<evidence type="ECO:0000313" key="8">
    <source>
        <dbReference type="Proteomes" id="UP000320496"/>
    </source>
</evidence>
<dbReference type="Gene3D" id="1.10.238.10">
    <property type="entry name" value="EF-hand"/>
    <property type="match status" value="1"/>
</dbReference>
<keyword evidence="2 3" id="KW-0175">Coiled coil</keyword>
<dbReference type="Gene3D" id="2.40.420.20">
    <property type="match status" value="1"/>
</dbReference>
<dbReference type="InterPro" id="IPR002048">
    <property type="entry name" value="EF_hand_dom"/>
</dbReference>
<dbReference type="PROSITE" id="PS50222">
    <property type="entry name" value="EF_HAND_2"/>
    <property type="match status" value="1"/>
</dbReference>
<keyword evidence="5" id="KW-0472">Membrane</keyword>
<dbReference type="Gene3D" id="2.40.30.170">
    <property type="match status" value="1"/>
</dbReference>
<dbReference type="GO" id="GO:0030313">
    <property type="term" value="C:cell envelope"/>
    <property type="evidence" value="ECO:0007669"/>
    <property type="project" value="UniProtKB-SubCell"/>
</dbReference>
<feature type="compositionally biased region" description="Basic and acidic residues" evidence="4">
    <location>
        <begin position="537"/>
        <end position="556"/>
    </location>
</feature>
<evidence type="ECO:0000256" key="3">
    <source>
        <dbReference type="SAM" id="Coils"/>
    </source>
</evidence>
<dbReference type="Proteomes" id="UP000320496">
    <property type="component" value="Chromosome"/>
</dbReference>
<dbReference type="InterPro" id="IPR050465">
    <property type="entry name" value="UPF0194_transport"/>
</dbReference>
<accession>A0A517ZC24</accession>